<dbReference type="NCBIfam" id="NF009751">
    <property type="entry name" value="PRK13261.1-1"/>
    <property type="match status" value="1"/>
</dbReference>
<proteinExistence type="inferred from homology"/>
<dbReference type="AlphaFoldDB" id="A0A3S1BZA7"/>
<dbReference type="GO" id="GO:0005737">
    <property type="term" value="C:cytoplasm"/>
    <property type="evidence" value="ECO:0007669"/>
    <property type="project" value="UniProtKB-SubCell"/>
</dbReference>
<protein>
    <recommendedName>
        <fullName evidence="5">Urease accessory protein UreE</fullName>
    </recommendedName>
</protein>
<comment type="subcellular location">
    <subcellularLocation>
        <location evidence="1 5">Cytoplasm</location>
    </subcellularLocation>
</comment>
<dbReference type="Proteomes" id="UP000276103">
    <property type="component" value="Unassembled WGS sequence"/>
</dbReference>
<keyword evidence="8" id="KW-1185">Reference proteome</keyword>
<sequence length="145" mass="16223">MLTLTQYQRTDSNAVVNLTLALTAEERTRSRHRFTLEDGKVVFLRLPRGTVLHDGDILADESQRNLIKIIAKPEPVLTVFATTSLLLRAAYHLGNRHVPVEITPTYLRLSPDAVLQAMLTQLGLEIKDEVVPFQPELGAYGHSHS</sequence>
<dbReference type="GO" id="GO:0016151">
    <property type="term" value="F:nickel cation binding"/>
    <property type="evidence" value="ECO:0007669"/>
    <property type="project" value="UniProtKB-UniRule"/>
</dbReference>
<dbReference type="GO" id="GO:0019627">
    <property type="term" value="P:urea metabolic process"/>
    <property type="evidence" value="ECO:0007669"/>
    <property type="project" value="InterPro"/>
</dbReference>
<dbReference type="SUPFAM" id="SSF69737">
    <property type="entry name" value="Urease metallochaperone UreE, C-terminal domain"/>
    <property type="match status" value="1"/>
</dbReference>
<evidence type="ECO:0000256" key="2">
    <source>
        <dbReference type="ARBA" id="ARBA00022490"/>
    </source>
</evidence>
<dbReference type="InterPro" id="IPR036118">
    <property type="entry name" value="UreE_N_sf"/>
</dbReference>
<feature type="domain" description="UreE urease accessory N-terminal" evidence="6">
    <location>
        <begin position="1"/>
        <end position="66"/>
    </location>
</feature>
<dbReference type="InterPro" id="IPR004029">
    <property type="entry name" value="UreE_N"/>
</dbReference>
<evidence type="ECO:0000313" key="7">
    <source>
        <dbReference type="EMBL" id="RUS94145.1"/>
    </source>
</evidence>
<dbReference type="SMART" id="SM00988">
    <property type="entry name" value="UreE_N"/>
    <property type="match status" value="1"/>
</dbReference>
<dbReference type="PIRSF" id="PIRSF036402">
    <property type="entry name" value="Ureas_acces_UreE"/>
    <property type="match status" value="1"/>
</dbReference>
<comment type="similarity">
    <text evidence="5">Belongs to the UreE family.</text>
</comment>
<reference evidence="7 8" key="1">
    <citation type="journal article" date="2019" name="Genome Biol. Evol.">
        <title>Day and night: Metabolic profiles and evolutionary relationships of six axenic non-marine cyanobacteria.</title>
        <authorList>
            <person name="Will S.E."/>
            <person name="Henke P."/>
            <person name="Boedeker C."/>
            <person name="Huang S."/>
            <person name="Brinkmann H."/>
            <person name="Rohde M."/>
            <person name="Jarek M."/>
            <person name="Friedl T."/>
            <person name="Seufert S."/>
            <person name="Schumacher M."/>
            <person name="Overmann J."/>
            <person name="Neumann-Schaal M."/>
            <person name="Petersen J."/>
        </authorList>
    </citation>
    <scope>NUCLEOTIDE SEQUENCE [LARGE SCALE GENOMIC DNA]</scope>
    <source>
        <strain evidence="7 8">SAG 1403-4b</strain>
    </source>
</reference>
<dbReference type="EMBL" id="RSCM01000015">
    <property type="protein sequence ID" value="RUS94145.1"/>
    <property type="molecule type" value="Genomic_DNA"/>
</dbReference>
<dbReference type="CDD" id="cd00571">
    <property type="entry name" value="UreE"/>
    <property type="match status" value="1"/>
</dbReference>
<dbReference type="RefSeq" id="WP_127055861.1">
    <property type="nucleotide sequence ID" value="NZ_RSCM01000015.1"/>
</dbReference>
<dbReference type="InterPro" id="IPR012406">
    <property type="entry name" value="UreE"/>
</dbReference>
<dbReference type="SUPFAM" id="SSF69287">
    <property type="entry name" value="Urease metallochaperone UreE, N-terminal domain"/>
    <property type="match status" value="1"/>
</dbReference>
<dbReference type="Pfam" id="PF02814">
    <property type="entry name" value="UreE_N"/>
    <property type="match status" value="1"/>
</dbReference>
<keyword evidence="3 5" id="KW-0533">Nickel</keyword>
<dbReference type="InterPro" id="IPR007864">
    <property type="entry name" value="UreE_C_dom"/>
</dbReference>
<dbReference type="Gene3D" id="2.60.260.20">
    <property type="entry name" value="Urease metallochaperone UreE, N-terminal domain"/>
    <property type="match status" value="1"/>
</dbReference>
<evidence type="ECO:0000256" key="5">
    <source>
        <dbReference type="HAMAP-Rule" id="MF_00822"/>
    </source>
</evidence>
<gene>
    <name evidence="5 7" type="primary">ureE</name>
    <name evidence="7" type="ORF">DSM107003_40320</name>
</gene>
<evidence type="ECO:0000259" key="6">
    <source>
        <dbReference type="SMART" id="SM00988"/>
    </source>
</evidence>
<organism evidence="7 8">
    <name type="scientific">Trichormus variabilis SAG 1403-4b</name>
    <dbReference type="NCBI Taxonomy" id="447716"/>
    <lineage>
        <taxon>Bacteria</taxon>
        <taxon>Bacillati</taxon>
        <taxon>Cyanobacteriota</taxon>
        <taxon>Cyanophyceae</taxon>
        <taxon>Nostocales</taxon>
        <taxon>Nostocaceae</taxon>
        <taxon>Trichormus</taxon>
    </lineage>
</organism>
<dbReference type="GO" id="GO:0051082">
    <property type="term" value="F:unfolded protein binding"/>
    <property type="evidence" value="ECO:0007669"/>
    <property type="project" value="UniProtKB-UniRule"/>
</dbReference>
<evidence type="ECO:0000256" key="3">
    <source>
        <dbReference type="ARBA" id="ARBA00022596"/>
    </source>
</evidence>
<comment type="function">
    <text evidence="5">Involved in urease metallocenter assembly. Binds nickel. Probably functions as a nickel donor during metallocenter assembly.</text>
</comment>
<evidence type="ECO:0000256" key="1">
    <source>
        <dbReference type="ARBA" id="ARBA00004496"/>
    </source>
</evidence>
<comment type="caution">
    <text evidence="7">The sequence shown here is derived from an EMBL/GenBank/DDBJ whole genome shotgun (WGS) entry which is preliminary data.</text>
</comment>
<dbReference type="GO" id="GO:0065003">
    <property type="term" value="P:protein-containing complex assembly"/>
    <property type="evidence" value="ECO:0007669"/>
    <property type="project" value="InterPro"/>
</dbReference>
<dbReference type="HAMAP" id="MF_00822">
    <property type="entry name" value="UreE"/>
    <property type="match status" value="1"/>
</dbReference>
<dbReference type="GO" id="GO:0006457">
    <property type="term" value="P:protein folding"/>
    <property type="evidence" value="ECO:0007669"/>
    <property type="project" value="InterPro"/>
</dbReference>
<keyword evidence="4 5" id="KW-0143">Chaperone</keyword>
<accession>A0A3S1BZA7</accession>
<name>A0A3S1BZA7_ANAVA</name>
<dbReference type="OrthoDB" id="5421304at2"/>
<dbReference type="Pfam" id="PF05194">
    <property type="entry name" value="UreE_C"/>
    <property type="match status" value="1"/>
</dbReference>
<evidence type="ECO:0000313" key="8">
    <source>
        <dbReference type="Proteomes" id="UP000276103"/>
    </source>
</evidence>
<keyword evidence="2 5" id="KW-0963">Cytoplasm</keyword>
<dbReference type="Gene3D" id="3.30.70.790">
    <property type="entry name" value="UreE, C-terminal domain"/>
    <property type="match status" value="1"/>
</dbReference>
<evidence type="ECO:0000256" key="4">
    <source>
        <dbReference type="ARBA" id="ARBA00023186"/>
    </source>
</evidence>